<feature type="compositionally biased region" description="Polar residues" evidence="2">
    <location>
        <begin position="400"/>
        <end position="419"/>
    </location>
</feature>
<evidence type="ECO:0000256" key="2">
    <source>
        <dbReference type="SAM" id="MobiDB-lite"/>
    </source>
</evidence>
<evidence type="ECO:0000256" key="1">
    <source>
        <dbReference type="ARBA" id="ARBA00022574"/>
    </source>
</evidence>
<dbReference type="PANTHER" id="PTHR46108:SF4">
    <property type="entry name" value="BLUE CHEESE"/>
    <property type="match status" value="1"/>
</dbReference>
<evidence type="ECO:0000313" key="3">
    <source>
        <dbReference type="EMBL" id="CAD1847036.1"/>
    </source>
</evidence>
<feature type="region of interest" description="Disordered" evidence="2">
    <location>
        <begin position="399"/>
        <end position="419"/>
    </location>
</feature>
<dbReference type="AlphaFoldDB" id="A0A6V7QWB7"/>
<protein>
    <submittedName>
        <fullName evidence="3">Uncharacterized protein</fullName>
    </submittedName>
</protein>
<dbReference type="EMBL" id="CAJEUB010000031">
    <property type="protein sequence ID" value="CAD1847036.1"/>
    <property type="molecule type" value="Genomic_DNA"/>
</dbReference>
<sequence>MGTNNDSRILSSATPSMVSTVSLNESDVSPDMKPSSQGSSAVNTFFPVSSKLLLEIDDVGYGGGPCSAGATAVLDFVAQILADIVAEQLKVTLLIEGILESVPLYVDVDSALVFQGLCLSRLMNFLERRLLRDDEEDDKNLIRIAAINCQQTPYTVSNNLDTDLICCLCVNLIALLQDKRLTAQNLAMDLIKYLLLHRRQALRGPTCLETEPRATIGCFTWGFDKLLTGSSSMFFEWLNSSEHTINKVLERSAFIMWFNTLPDQQSFLGFKALGKINERRYALESVRDLMSTQLRAIRQDKYGWILHAESEWQSQLQQLIHERGIFPIKYTSLEPEWQLCPIEGPYRMRKKLERKFKLIQFKMFSQIVFNVSNDGAMIKYSMVLNMIPLEKKMGLKIKSSRSGQSGWNDDKSSSVNEPSLHSAMEFGAKSTKITFHVEHDSKDVGVGERGPIMGVLGEKESICSSSNLPHPWHMWKLDSVHELLKRDYQLRPLYAMEIIQHG</sequence>
<dbReference type="InterPro" id="IPR051944">
    <property type="entry name" value="BEACH_domain_protein"/>
</dbReference>
<proteinExistence type="predicted"/>
<name>A0A6V7QWB7_ANACO</name>
<accession>A0A6V7QWB7</accession>
<organism evidence="3">
    <name type="scientific">Ananas comosus var. bracteatus</name>
    <name type="common">red pineapple</name>
    <dbReference type="NCBI Taxonomy" id="296719"/>
    <lineage>
        <taxon>Eukaryota</taxon>
        <taxon>Viridiplantae</taxon>
        <taxon>Streptophyta</taxon>
        <taxon>Embryophyta</taxon>
        <taxon>Tracheophyta</taxon>
        <taxon>Spermatophyta</taxon>
        <taxon>Magnoliopsida</taxon>
        <taxon>Liliopsida</taxon>
        <taxon>Poales</taxon>
        <taxon>Bromeliaceae</taxon>
        <taxon>Bromelioideae</taxon>
        <taxon>Ananas</taxon>
    </lineage>
</organism>
<reference evidence="3" key="1">
    <citation type="submission" date="2020-07" db="EMBL/GenBank/DDBJ databases">
        <authorList>
            <person name="Lin J."/>
        </authorList>
    </citation>
    <scope>NUCLEOTIDE SEQUENCE</scope>
</reference>
<gene>
    <name evidence="3" type="ORF">CB5_LOCUS30247</name>
</gene>
<dbReference type="PANTHER" id="PTHR46108">
    <property type="entry name" value="BLUE CHEESE"/>
    <property type="match status" value="1"/>
</dbReference>
<keyword evidence="1" id="KW-0853">WD repeat</keyword>